<feature type="domain" description="Peptidase S8/S53" evidence="7">
    <location>
        <begin position="149"/>
        <end position="380"/>
    </location>
</feature>
<evidence type="ECO:0000256" key="6">
    <source>
        <dbReference type="SAM" id="SignalP"/>
    </source>
</evidence>
<evidence type="ECO:0000313" key="9">
    <source>
        <dbReference type="EMBL" id="NYD84576.1"/>
    </source>
</evidence>
<keyword evidence="3 5" id="KW-0378">Hydrolase</keyword>
<keyword evidence="6" id="KW-0732">Signal</keyword>
<evidence type="ECO:0000256" key="2">
    <source>
        <dbReference type="ARBA" id="ARBA00022670"/>
    </source>
</evidence>
<sequence length="613" mass="62349">MTGRSTTQGRSRLLGALGAGTAVVLLCQAAAPGAPLHGSVPEPGTAPPVVAEGATTYVVQTDDVTAVGEQLADLGAEPTQTFEDVGSLTVALTPDQLAALEAGGDVAAVAPEQEYSVDATQAQAPWGLDRIDQAALPLDQSFTYDDTAGAGVRVYVVDTGVSGGTQLSGRLAAGMSAVAGSSSTTDCHGHGTHVAGTVAGTTFGVAKKATVVPVRVLDCEGRGSTSTVVAGLDWVLATHAAGTPGVVNLSLGGPRNEALDAAVEEVVQRGLVVVAAAGNKAEDACTQSPAAAPAAVTVGASDEHDDRAYFSNHGPCLDVFAPGNRIMSTSLTYASGAELRSGTSMAAPHASGVAALVLARNPGATATQVAESLRATSRDVVADPRSPGVGLLSSSSALVAGSMAPSRTSLYVQEAYQMLVGRAPSSTNAATWTSRLEGGTSRLTLATSLTSSVTYRGQLVDAAYGTYLDRSPSTTMLSQWRSKLGTGSSPQDLEAYLIASATYYSLAGGTSRAWVEAMSQDLLGKAPTADQLSRWTPSASTVAGRTSVARTVLASTTHLHRRVDGQYQLLLGRASTATERTTWTTNLRSGVRVETFSARLVASAELWNGLGAG</sequence>
<feature type="active site" description="Charge relay system" evidence="5">
    <location>
        <position position="158"/>
    </location>
</feature>
<feature type="active site" description="Charge relay system" evidence="5">
    <location>
        <position position="344"/>
    </location>
</feature>
<dbReference type="InterPro" id="IPR034193">
    <property type="entry name" value="PCSK9_ProteinaseK-like"/>
</dbReference>
<dbReference type="EMBL" id="JACCBK010000001">
    <property type="protein sequence ID" value="NYD84576.1"/>
    <property type="molecule type" value="Genomic_DNA"/>
</dbReference>
<evidence type="ECO:0000256" key="3">
    <source>
        <dbReference type="ARBA" id="ARBA00022801"/>
    </source>
</evidence>
<dbReference type="Proteomes" id="UP000577956">
    <property type="component" value="Unassembled WGS sequence"/>
</dbReference>
<dbReference type="PROSITE" id="PS00137">
    <property type="entry name" value="SUBTILASE_HIS"/>
    <property type="match status" value="1"/>
</dbReference>
<feature type="active site" description="Charge relay system" evidence="5">
    <location>
        <position position="190"/>
    </location>
</feature>
<comment type="caution">
    <text evidence="9">The sequence shown here is derived from an EMBL/GenBank/DDBJ whole genome shotgun (WGS) entry which is preliminary data.</text>
</comment>
<evidence type="ECO:0000256" key="5">
    <source>
        <dbReference type="PROSITE-ProRule" id="PRU01240"/>
    </source>
</evidence>
<dbReference type="PROSITE" id="PS00138">
    <property type="entry name" value="SUBTILASE_SER"/>
    <property type="match status" value="1"/>
</dbReference>
<dbReference type="Proteomes" id="UP000618382">
    <property type="component" value="Unassembled WGS sequence"/>
</dbReference>
<organism evidence="9 10">
    <name type="scientific">Cellulomonas oligotrophica</name>
    <dbReference type="NCBI Taxonomy" id="931536"/>
    <lineage>
        <taxon>Bacteria</taxon>
        <taxon>Bacillati</taxon>
        <taxon>Actinomycetota</taxon>
        <taxon>Actinomycetes</taxon>
        <taxon>Micrococcales</taxon>
        <taxon>Cellulomonadaceae</taxon>
        <taxon>Cellulomonas</taxon>
    </lineage>
</organism>
<dbReference type="InterPro" id="IPR015500">
    <property type="entry name" value="Peptidase_S8_subtilisin-rel"/>
</dbReference>
<dbReference type="AlphaFoldDB" id="A0A7Y9JW82"/>
<dbReference type="InterPro" id="IPR022398">
    <property type="entry name" value="Peptidase_S8_His-AS"/>
</dbReference>
<dbReference type="RefSeq" id="WP_140459083.1">
    <property type="nucleotide sequence ID" value="NZ_BAABFI010000004.1"/>
</dbReference>
<dbReference type="PRINTS" id="PR00723">
    <property type="entry name" value="SUBTILISIN"/>
</dbReference>
<keyword evidence="2 5" id="KW-0645">Protease</keyword>
<dbReference type="GO" id="GO:0004252">
    <property type="term" value="F:serine-type endopeptidase activity"/>
    <property type="evidence" value="ECO:0007669"/>
    <property type="project" value="UniProtKB-UniRule"/>
</dbReference>
<dbReference type="InterPro" id="IPR000209">
    <property type="entry name" value="Peptidase_S8/S53_dom"/>
</dbReference>
<reference evidence="9 10" key="1">
    <citation type="submission" date="2020-07" db="EMBL/GenBank/DDBJ databases">
        <title>Sequencing the genomes of 1000 actinobacteria strains.</title>
        <authorList>
            <person name="Klenk H.-P."/>
        </authorList>
    </citation>
    <scope>NUCLEOTIDE SEQUENCE [LARGE SCALE GENOMIC DNA]</scope>
    <source>
        <strain evidence="9 10">DSM 24482</strain>
    </source>
</reference>
<gene>
    <name evidence="9" type="ORF">BKA21_000125</name>
    <name evidence="8" type="ORF">Col01nite_08010</name>
</gene>
<reference evidence="8 11" key="2">
    <citation type="submission" date="2021-01" db="EMBL/GenBank/DDBJ databases">
        <title>Whole genome shotgun sequence of Cellulomonas oligotrophica NBRC 109435.</title>
        <authorList>
            <person name="Komaki H."/>
            <person name="Tamura T."/>
        </authorList>
    </citation>
    <scope>NUCLEOTIDE SEQUENCE [LARGE SCALE GENOMIC DNA]</scope>
    <source>
        <strain evidence="8 11">NBRC 109435</strain>
    </source>
</reference>
<dbReference type="PROSITE" id="PS51892">
    <property type="entry name" value="SUBTILASE"/>
    <property type="match status" value="1"/>
</dbReference>
<keyword evidence="4 5" id="KW-0720">Serine protease</keyword>
<keyword evidence="11" id="KW-1185">Reference proteome</keyword>
<evidence type="ECO:0000313" key="8">
    <source>
        <dbReference type="EMBL" id="GIG31642.1"/>
    </source>
</evidence>
<dbReference type="CDD" id="cd04077">
    <property type="entry name" value="Peptidases_S8_PCSK9_ProteinaseK_like"/>
    <property type="match status" value="1"/>
</dbReference>
<dbReference type="SUPFAM" id="SSF52743">
    <property type="entry name" value="Subtilisin-like"/>
    <property type="match status" value="1"/>
</dbReference>
<evidence type="ECO:0000256" key="4">
    <source>
        <dbReference type="ARBA" id="ARBA00022825"/>
    </source>
</evidence>
<dbReference type="FunFam" id="3.40.50.200:FF:000014">
    <property type="entry name" value="Proteinase K"/>
    <property type="match status" value="1"/>
</dbReference>
<dbReference type="Pfam" id="PF00082">
    <property type="entry name" value="Peptidase_S8"/>
    <property type="match status" value="1"/>
</dbReference>
<evidence type="ECO:0000313" key="10">
    <source>
        <dbReference type="Proteomes" id="UP000577956"/>
    </source>
</evidence>
<name>A0A7Y9JW82_9CELL</name>
<dbReference type="PANTHER" id="PTHR43806">
    <property type="entry name" value="PEPTIDASE S8"/>
    <property type="match status" value="1"/>
</dbReference>
<dbReference type="GO" id="GO:0005615">
    <property type="term" value="C:extracellular space"/>
    <property type="evidence" value="ECO:0007669"/>
    <property type="project" value="TreeGrafter"/>
</dbReference>
<protein>
    <submittedName>
        <fullName evidence="9">Subtilisin family serine protease</fullName>
    </submittedName>
</protein>
<evidence type="ECO:0000256" key="1">
    <source>
        <dbReference type="ARBA" id="ARBA00011073"/>
    </source>
</evidence>
<feature type="chain" id="PRO_5038598930" evidence="6">
    <location>
        <begin position="30"/>
        <end position="613"/>
    </location>
</feature>
<accession>A0A7Y9JW82</accession>
<evidence type="ECO:0000259" key="7">
    <source>
        <dbReference type="Pfam" id="PF00082"/>
    </source>
</evidence>
<proteinExistence type="inferred from homology"/>
<dbReference type="InterPro" id="IPR050131">
    <property type="entry name" value="Peptidase_S8_subtilisin-like"/>
</dbReference>
<evidence type="ECO:0000313" key="11">
    <source>
        <dbReference type="Proteomes" id="UP000618382"/>
    </source>
</evidence>
<comment type="similarity">
    <text evidence="1 5">Belongs to the peptidase S8 family.</text>
</comment>
<dbReference type="PANTHER" id="PTHR43806:SF11">
    <property type="entry name" value="CEREVISIN-RELATED"/>
    <property type="match status" value="1"/>
</dbReference>
<dbReference type="EMBL" id="BONN01000002">
    <property type="protein sequence ID" value="GIG31642.1"/>
    <property type="molecule type" value="Genomic_DNA"/>
</dbReference>
<dbReference type="InterPro" id="IPR036852">
    <property type="entry name" value="Peptidase_S8/S53_dom_sf"/>
</dbReference>
<feature type="signal peptide" evidence="6">
    <location>
        <begin position="1"/>
        <end position="29"/>
    </location>
</feature>
<dbReference type="Gene3D" id="3.40.50.200">
    <property type="entry name" value="Peptidase S8/S53 domain"/>
    <property type="match status" value="1"/>
</dbReference>
<dbReference type="GO" id="GO:0006508">
    <property type="term" value="P:proteolysis"/>
    <property type="evidence" value="ECO:0007669"/>
    <property type="project" value="UniProtKB-KW"/>
</dbReference>
<dbReference type="InterPro" id="IPR023828">
    <property type="entry name" value="Peptidase_S8_Ser-AS"/>
</dbReference>